<dbReference type="Pfam" id="PF14392">
    <property type="entry name" value="zf-CCHC_4"/>
    <property type="match status" value="1"/>
</dbReference>
<accession>A0AAV2DSU6</accession>
<dbReference type="PANTHER" id="PTHR31286">
    <property type="entry name" value="GLYCINE-RICH CELL WALL STRUCTURAL PROTEIN 1.8-LIKE"/>
    <property type="match status" value="1"/>
</dbReference>
<evidence type="ECO:0000259" key="2">
    <source>
        <dbReference type="Pfam" id="PF14392"/>
    </source>
</evidence>
<organism evidence="3 4">
    <name type="scientific">Linum trigynum</name>
    <dbReference type="NCBI Taxonomy" id="586398"/>
    <lineage>
        <taxon>Eukaryota</taxon>
        <taxon>Viridiplantae</taxon>
        <taxon>Streptophyta</taxon>
        <taxon>Embryophyta</taxon>
        <taxon>Tracheophyta</taxon>
        <taxon>Spermatophyta</taxon>
        <taxon>Magnoliopsida</taxon>
        <taxon>eudicotyledons</taxon>
        <taxon>Gunneridae</taxon>
        <taxon>Pentapetalae</taxon>
        <taxon>rosids</taxon>
        <taxon>fabids</taxon>
        <taxon>Malpighiales</taxon>
        <taxon>Linaceae</taxon>
        <taxon>Linum</taxon>
    </lineage>
</organism>
<name>A0AAV2DSU6_9ROSI</name>
<feature type="region of interest" description="Disordered" evidence="1">
    <location>
        <begin position="328"/>
        <end position="351"/>
    </location>
</feature>
<reference evidence="3 4" key="1">
    <citation type="submission" date="2024-04" db="EMBL/GenBank/DDBJ databases">
        <authorList>
            <person name="Fracassetti M."/>
        </authorList>
    </citation>
    <scope>NUCLEOTIDE SEQUENCE [LARGE SCALE GENOMIC DNA]</scope>
</reference>
<dbReference type="AlphaFoldDB" id="A0AAV2DSU6"/>
<dbReference type="Proteomes" id="UP001497516">
    <property type="component" value="Chromosome 3"/>
</dbReference>
<evidence type="ECO:0000313" key="3">
    <source>
        <dbReference type="EMBL" id="CAL1376573.1"/>
    </source>
</evidence>
<feature type="region of interest" description="Disordered" evidence="1">
    <location>
        <begin position="260"/>
        <end position="285"/>
    </location>
</feature>
<dbReference type="PANTHER" id="PTHR31286:SF178">
    <property type="entry name" value="DUF4283 DOMAIN-CONTAINING PROTEIN"/>
    <property type="match status" value="1"/>
</dbReference>
<dbReference type="InterPro" id="IPR025836">
    <property type="entry name" value="Zn_knuckle_CX2CX4HX4C"/>
</dbReference>
<evidence type="ECO:0000256" key="1">
    <source>
        <dbReference type="SAM" id="MobiDB-lite"/>
    </source>
</evidence>
<protein>
    <recommendedName>
        <fullName evidence="2">Zinc knuckle CX2CX4HX4C domain-containing protein</fullName>
    </recommendedName>
</protein>
<gene>
    <name evidence="3" type="ORF">LTRI10_LOCUS18296</name>
</gene>
<dbReference type="EMBL" id="OZ034816">
    <property type="protein sequence ID" value="CAL1376573.1"/>
    <property type="molecule type" value="Genomic_DNA"/>
</dbReference>
<evidence type="ECO:0000313" key="4">
    <source>
        <dbReference type="Proteomes" id="UP001497516"/>
    </source>
</evidence>
<feature type="region of interest" description="Disordered" evidence="1">
    <location>
        <begin position="1"/>
        <end position="30"/>
    </location>
</feature>
<feature type="compositionally biased region" description="Basic and acidic residues" evidence="1">
    <location>
        <begin position="1"/>
        <end position="11"/>
    </location>
</feature>
<keyword evidence="4" id="KW-1185">Reference proteome</keyword>
<sequence length="374" mass="42903">MPTRRRTDSRTGRLRHVPTTTTTGRKGGPNLISTGGSGISMLLGRMLTESRVALAKAAGAARYAWGGYGEVNVQPTETQNLFIFTFSNQEIRERIWRDRPWSLSNTLTALEKYNGRGKPEEIPLEKIAMWVQIHGMHQDQRNEQNMVAIGTHYFPGFLDLDRASLGFNGYRRFLRILVEVNLREPIPTGFDFPFTDEKTGVEYCDVVEFKYERLVELCYFCGWIGHNWPTCWRMDEERRRNGVAYLSDVYNASLKAGIDSPNRPGNFRNSREGEGSQNVQGGRNRARVGDYQRRGIDGDDRAEREGRVQVERNPQVPPGFTIRRIELGHPVREEEENQGRQRGRYREEMGERDLSLDLERAVAAMEGSLRLEEV</sequence>
<feature type="domain" description="Zinc knuckle CX2CX4HX4C" evidence="2">
    <location>
        <begin position="207"/>
        <end position="231"/>
    </location>
</feature>
<dbReference type="InterPro" id="IPR040256">
    <property type="entry name" value="At4g02000-like"/>
</dbReference>
<proteinExistence type="predicted"/>